<evidence type="ECO:0000313" key="2">
    <source>
        <dbReference type="Proteomes" id="UP000887116"/>
    </source>
</evidence>
<dbReference type="EMBL" id="BMAO01014986">
    <property type="protein sequence ID" value="GFQ98527.1"/>
    <property type="molecule type" value="Genomic_DNA"/>
</dbReference>
<keyword evidence="2" id="KW-1185">Reference proteome</keyword>
<protein>
    <submittedName>
        <fullName evidence="1">Uncharacterized protein</fullName>
    </submittedName>
</protein>
<sequence length="102" mass="11601">MFHCDSVTTGSLTIRLLDPYSGGGLVIQRGSNKSPLFVWGWSKVACRQILHLVKPHTEENITIFYWHSFKPLASSILEIYNPELHPILEKEASHRERITSVA</sequence>
<evidence type="ECO:0000313" key="1">
    <source>
        <dbReference type="EMBL" id="GFQ98527.1"/>
    </source>
</evidence>
<reference evidence="1" key="1">
    <citation type="submission" date="2020-07" db="EMBL/GenBank/DDBJ databases">
        <title>Multicomponent nature underlies the extraordinary mechanical properties of spider dragline silk.</title>
        <authorList>
            <person name="Kono N."/>
            <person name="Nakamura H."/>
            <person name="Mori M."/>
            <person name="Yoshida Y."/>
            <person name="Ohtoshi R."/>
            <person name="Malay A.D."/>
            <person name="Moran D.A.P."/>
            <person name="Tomita M."/>
            <person name="Numata K."/>
            <person name="Arakawa K."/>
        </authorList>
    </citation>
    <scope>NUCLEOTIDE SEQUENCE</scope>
</reference>
<organism evidence="1 2">
    <name type="scientific">Trichonephila clavata</name>
    <name type="common">Joro spider</name>
    <name type="synonym">Nephila clavata</name>
    <dbReference type="NCBI Taxonomy" id="2740835"/>
    <lineage>
        <taxon>Eukaryota</taxon>
        <taxon>Metazoa</taxon>
        <taxon>Ecdysozoa</taxon>
        <taxon>Arthropoda</taxon>
        <taxon>Chelicerata</taxon>
        <taxon>Arachnida</taxon>
        <taxon>Araneae</taxon>
        <taxon>Araneomorphae</taxon>
        <taxon>Entelegynae</taxon>
        <taxon>Araneoidea</taxon>
        <taxon>Nephilidae</taxon>
        <taxon>Trichonephila</taxon>
    </lineage>
</organism>
<proteinExistence type="predicted"/>
<name>A0A8X6G8E2_TRICU</name>
<gene>
    <name evidence="1" type="ORF">TNCT_131441</name>
</gene>
<dbReference type="AlphaFoldDB" id="A0A8X6G8E2"/>
<comment type="caution">
    <text evidence="1">The sequence shown here is derived from an EMBL/GenBank/DDBJ whole genome shotgun (WGS) entry which is preliminary data.</text>
</comment>
<accession>A0A8X6G8E2</accession>
<dbReference type="Proteomes" id="UP000887116">
    <property type="component" value="Unassembled WGS sequence"/>
</dbReference>